<name>A0A1D3TTC0_9FIRM</name>
<sequence>LYFTTCGEKIYINEAIKPSKINGLRRLSNAYDLLVKGERTGAEVGQGFVFSTEFKERNLGNPEFTEVLYNTFMDRNADAGGKTYWLNMLDNGVSREFVFKGFVESTEYASLCKHYGIVTGSYVLNEPRNQNASLTMFVNRLYAKALGRTAEVEGLDYFTGEIMAGNLNPVQAAQNFISSPEFKSKNLSDSEYVKVLYRTFMGRESDQDGLDYHMERLKNKVSREEILLGFVNSQEFNDIMNSFGLR</sequence>
<keyword evidence="3" id="KW-1185">Reference proteome</keyword>
<accession>A0A1D3TTC0</accession>
<feature type="non-terminal residue" evidence="2">
    <location>
        <position position="1"/>
    </location>
</feature>
<feature type="domain" description="DUF4214" evidence="1">
    <location>
        <begin position="173"/>
        <end position="237"/>
    </location>
</feature>
<dbReference type="EMBL" id="FMKA01000009">
    <property type="protein sequence ID" value="SCP97165.1"/>
    <property type="molecule type" value="Genomic_DNA"/>
</dbReference>
<evidence type="ECO:0000259" key="1">
    <source>
        <dbReference type="Pfam" id="PF13946"/>
    </source>
</evidence>
<dbReference type="STRING" id="1619234.SAMN05421730_10091"/>
<protein>
    <recommendedName>
        <fullName evidence="1">DUF4214 domain-containing protein</fullName>
    </recommendedName>
</protein>
<dbReference type="Pfam" id="PF13946">
    <property type="entry name" value="DUF4214"/>
    <property type="match status" value="2"/>
</dbReference>
<reference evidence="2 3" key="1">
    <citation type="submission" date="2016-09" db="EMBL/GenBank/DDBJ databases">
        <authorList>
            <person name="Capua I."/>
            <person name="De Benedictis P."/>
            <person name="Joannis T."/>
            <person name="Lombin L.H."/>
            <person name="Cattoli G."/>
        </authorList>
    </citation>
    <scope>NUCLEOTIDE SEQUENCE [LARGE SCALE GENOMIC DNA]</scope>
    <source>
        <strain evidence="2 3">GluBS11</strain>
    </source>
</reference>
<dbReference type="AlphaFoldDB" id="A0A1D3TTC0"/>
<dbReference type="Gene3D" id="1.10.3130.20">
    <property type="entry name" value="Phycobilisome linker domain"/>
    <property type="match status" value="2"/>
</dbReference>
<proteinExistence type="predicted"/>
<dbReference type="Proteomes" id="UP000199315">
    <property type="component" value="Unassembled WGS sequence"/>
</dbReference>
<organism evidence="2 3">
    <name type="scientific">Anaerobium acetethylicum</name>
    <dbReference type="NCBI Taxonomy" id="1619234"/>
    <lineage>
        <taxon>Bacteria</taxon>
        <taxon>Bacillati</taxon>
        <taxon>Bacillota</taxon>
        <taxon>Clostridia</taxon>
        <taxon>Lachnospirales</taxon>
        <taxon>Lachnospiraceae</taxon>
        <taxon>Anaerobium</taxon>
    </lineage>
</organism>
<gene>
    <name evidence="2" type="ORF">SAMN05421730_10091</name>
</gene>
<dbReference type="OrthoDB" id="9783944at2"/>
<feature type="domain" description="DUF4214" evidence="1">
    <location>
        <begin position="46"/>
        <end position="111"/>
    </location>
</feature>
<evidence type="ECO:0000313" key="2">
    <source>
        <dbReference type="EMBL" id="SCP97165.1"/>
    </source>
</evidence>
<dbReference type="InterPro" id="IPR038255">
    <property type="entry name" value="PBS_linker_sf"/>
</dbReference>
<evidence type="ECO:0000313" key="3">
    <source>
        <dbReference type="Proteomes" id="UP000199315"/>
    </source>
</evidence>
<dbReference type="RefSeq" id="WP_139133532.1">
    <property type="nucleotide sequence ID" value="NZ_FMKA01000009.1"/>
</dbReference>
<dbReference type="InterPro" id="IPR025282">
    <property type="entry name" value="DUF4214"/>
</dbReference>